<accession>A0A4D6HIY2</accession>
<keyword evidence="3" id="KW-1185">Reference proteome</keyword>
<name>A0A4D6HIY2_9EURY</name>
<dbReference type="EMBL" id="CP031310">
    <property type="protein sequence ID" value="QCC52992.1"/>
    <property type="molecule type" value="Genomic_DNA"/>
</dbReference>
<keyword evidence="1" id="KW-1133">Transmembrane helix</keyword>
<dbReference type="STRING" id="1457250.GCA_000755225_01981"/>
<sequence>MEWLHPLVVVGYAVAIGVGIDLDHFLIARYNTGSWRALRYVFSKPRRALGDQSTIFREDDLGPFERLLSHVVIIGLAVLATWLVAPSLGVITAVTLYGHVLSDLVADVRMFEVHVRGNSL</sequence>
<dbReference type="AlphaFoldDB" id="A0A4D6HIY2"/>
<evidence type="ECO:0000256" key="1">
    <source>
        <dbReference type="SAM" id="Phobius"/>
    </source>
</evidence>
<reference evidence="2 3" key="1">
    <citation type="journal article" date="2019" name="Nat. Commun.">
        <title>A new type of DNA phosphorothioation-based antiviral system in archaea.</title>
        <authorList>
            <person name="Xiong L."/>
            <person name="Liu S."/>
            <person name="Chen S."/>
            <person name="Xiao Y."/>
            <person name="Zhu B."/>
            <person name="Gao Y."/>
            <person name="Zhang Y."/>
            <person name="Chen B."/>
            <person name="Luo J."/>
            <person name="Deng Z."/>
            <person name="Chen X."/>
            <person name="Wang L."/>
            <person name="Chen S."/>
        </authorList>
    </citation>
    <scope>NUCLEOTIDE SEQUENCE [LARGE SCALE GENOMIC DNA]</scope>
    <source>
        <strain evidence="2 3">CBA1105</strain>
    </source>
</reference>
<evidence type="ECO:0000313" key="3">
    <source>
        <dbReference type="Proteomes" id="UP000296706"/>
    </source>
</evidence>
<evidence type="ECO:0000313" key="2">
    <source>
        <dbReference type="EMBL" id="QCC52992.1"/>
    </source>
</evidence>
<dbReference type="KEGG" id="hsn:DV733_15520"/>
<gene>
    <name evidence="2" type="ORF">DV733_15520</name>
</gene>
<proteinExistence type="predicted"/>
<feature type="transmembrane region" description="Helical" evidence="1">
    <location>
        <begin position="67"/>
        <end position="100"/>
    </location>
</feature>
<dbReference type="Proteomes" id="UP000296706">
    <property type="component" value="Chromosome"/>
</dbReference>
<keyword evidence="1" id="KW-0812">Transmembrane</keyword>
<keyword evidence="1" id="KW-0472">Membrane</keyword>
<feature type="transmembrane region" description="Helical" evidence="1">
    <location>
        <begin position="6"/>
        <end position="27"/>
    </location>
</feature>
<organism evidence="2 3">
    <name type="scientific">Halapricum salinum</name>
    <dbReference type="NCBI Taxonomy" id="1457250"/>
    <lineage>
        <taxon>Archaea</taxon>
        <taxon>Methanobacteriati</taxon>
        <taxon>Methanobacteriota</taxon>
        <taxon>Stenosarchaea group</taxon>
        <taxon>Halobacteria</taxon>
        <taxon>Halobacteriales</taxon>
        <taxon>Haloarculaceae</taxon>
        <taxon>Halapricum</taxon>
    </lineage>
</organism>
<protein>
    <submittedName>
        <fullName evidence="2">Uncharacterized protein</fullName>
    </submittedName>
</protein>